<dbReference type="PANTHER" id="PTHR43194:SF2">
    <property type="entry name" value="PEROXISOMAL MEMBRANE PROTEIN LPX1"/>
    <property type="match status" value="1"/>
</dbReference>
<evidence type="ECO:0000259" key="1">
    <source>
        <dbReference type="Pfam" id="PF12697"/>
    </source>
</evidence>
<comment type="caution">
    <text evidence="2">The sequence shown here is derived from an EMBL/GenBank/DDBJ whole genome shotgun (WGS) entry which is preliminary data.</text>
</comment>
<dbReference type="InterPro" id="IPR000073">
    <property type="entry name" value="AB_hydrolase_1"/>
</dbReference>
<dbReference type="InterPro" id="IPR029058">
    <property type="entry name" value="AB_hydrolase_fold"/>
</dbReference>
<dbReference type="AlphaFoldDB" id="A0A7Y3RJ47"/>
<feature type="domain" description="AB hydrolase-1" evidence="1">
    <location>
        <begin position="20"/>
        <end position="272"/>
    </location>
</feature>
<reference evidence="2 3" key="1">
    <citation type="submission" date="2020-05" db="EMBL/GenBank/DDBJ databases">
        <title>Parvularcula mediterraneae sp. nov., isolated from polypropylene straw from shallow seawater of the seashore of Laganas in Zakynthos island, Greece.</title>
        <authorList>
            <person name="Szabo I."/>
            <person name="Al-Omari J."/>
            <person name="Rado J."/>
            <person name="Szerdahelyi G.S."/>
        </authorList>
    </citation>
    <scope>NUCLEOTIDE SEQUENCE [LARGE SCALE GENOMIC DNA]</scope>
    <source>
        <strain evidence="2 3">ZS-1/3</strain>
    </source>
</reference>
<keyword evidence="3" id="KW-1185">Reference proteome</keyword>
<protein>
    <submittedName>
        <fullName evidence="2">Alpha/beta hydrolase</fullName>
    </submittedName>
</protein>
<accession>A0A7Y3RJ47</accession>
<dbReference type="EMBL" id="JABFCX010000002">
    <property type="protein sequence ID" value="NNU15019.1"/>
    <property type="molecule type" value="Genomic_DNA"/>
</dbReference>
<dbReference type="GO" id="GO:0016787">
    <property type="term" value="F:hydrolase activity"/>
    <property type="evidence" value="ECO:0007669"/>
    <property type="project" value="UniProtKB-KW"/>
</dbReference>
<dbReference type="Pfam" id="PF12697">
    <property type="entry name" value="Abhydrolase_6"/>
    <property type="match status" value="1"/>
</dbReference>
<proteinExistence type="predicted"/>
<dbReference type="InterPro" id="IPR050228">
    <property type="entry name" value="Carboxylesterase_BioH"/>
</dbReference>
<dbReference type="Gene3D" id="3.40.50.1820">
    <property type="entry name" value="alpha/beta hydrolase"/>
    <property type="match status" value="1"/>
</dbReference>
<dbReference type="SUPFAM" id="SSF53474">
    <property type="entry name" value="alpha/beta-Hydrolases"/>
    <property type="match status" value="1"/>
</dbReference>
<evidence type="ECO:0000313" key="3">
    <source>
        <dbReference type="Proteomes" id="UP000536835"/>
    </source>
</evidence>
<organism evidence="2 3">
    <name type="scientific">Parvularcula mediterranea</name>
    <dbReference type="NCBI Taxonomy" id="2732508"/>
    <lineage>
        <taxon>Bacteria</taxon>
        <taxon>Pseudomonadati</taxon>
        <taxon>Pseudomonadota</taxon>
        <taxon>Alphaproteobacteria</taxon>
        <taxon>Parvularculales</taxon>
        <taxon>Parvularculaceae</taxon>
        <taxon>Parvularcula</taxon>
    </lineage>
</organism>
<gene>
    <name evidence="2" type="ORF">HK107_01605</name>
</gene>
<name>A0A7Y3RJ47_9PROT</name>
<keyword evidence="2" id="KW-0378">Hydrolase</keyword>
<evidence type="ECO:0000313" key="2">
    <source>
        <dbReference type="EMBL" id="NNU15019.1"/>
    </source>
</evidence>
<dbReference type="Proteomes" id="UP000536835">
    <property type="component" value="Unassembled WGS sequence"/>
</dbReference>
<dbReference type="PANTHER" id="PTHR43194">
    <property type="entry name" value="HYDROLASE ALPHA/BETA FOLD FAMILY"/>
    <property type="match status" value="1"/>
</dbReference>
<sequence>MSEPSLFVQRFGNPGPDGTLLFLHATGLNGSCYRPLLERLDFDGEIILPSMRGHGRTSLPANPQTLLSWHPLAADILDWISREELAGPLTLGGHSSGAITSLLVSTKVPTERVLMIEPVVLPRPVVWLANSPFRKTVMNRIPIAQQAAARRDSFASREKAWEFWRPKKFFRNWEEAAFAGYVAEGLEEMDGGVRLSCTPQFESAMFKAQAHGFWPHLAESIRTTKGVSILAAQDQTTFPLKRRPRAAKMGARVTEFEGGHMLPLEQPEETVQWLENEIRGKDKLTRV</sequence>
<dbReference type="RefSeq" id="WP_173196151.1">
    <property type="nucleotide sequence ID" value="NZ_JABFCX010000002.1"/>
</dbReference>